<evidence type="ECO:0000313" key="11">
    <source>
        <dbReference type="Proteomes" id="UP000710440"/>
    </source>
</evidence>
<dbReference type="AlphaFoldDB" id="A0A9P3F0H1"/>
<sequence length="436" mass="48856">MSDTKHPVRVQTSSAAPDAITSPYFEPPKQNNPVTVDEDTREEEDSGSEAVADRIDKQKKGFWAYFTTKEFYITLILGQVLAIANTATSTFSTLLSQEGTSIPAFQSFFNYVLLNLIFTPYTIYRYGFKGWLRLMWRDGWKYVILAFCDVEGNYFIVLAYRYTTMLSAQLINFWAIAVVVFISFLFLRVRYHITQILGILICIGGMGVLIASDHITGSNGGDVSSGNQIKGDLFALLGASFYGLTNTGEEYFVSSRPVYEVIGQMAFFGMIINGVQAGIFDRHSFQIAVWNSRVGSYFTGYTLCLAFFYCMAPLLFRLSSAAFFNISLLTMNFWGVCIGIEVFHYSIHWMYPIAFALIIVGQLIYFLGKRVLGEARKPWLGKNQERGFAGLFTAKAKIDSVRANLASNNNHNANADGAHHDDRTAATIDERHSNAV</sequence>
<evidence type="ECO:0000256" key="9">
    <source>
        <dbReference type="SAM" id="Phobius"/>
    </source>
</evidence>
<proteinExistence type="inferred from homology"/>
<comment type="similarity">
    <text evidence="2">Belongs to the SLC35F solute transporter family.</text>
</comment>
<keyword evidence="7 9" id="KW-0472">Membrane</keyword>
<protein>
    <recommendedName>
        <fullName evidence="12">DUF914 domain membrane protein</fullName>
    </recommendedName>
</protein>
<keyword evidence="4 9" id="KW-0812">Transmembrane</keyword>
<keyword evidence="11" id="KW-1185">Reference proteome</keyword>
<evidence type="ECO:0000256" key="8">
    <source>
        <dbReference type="SAM" id="MobiDB-lite"/>
    </source>
</evidence>
<evidence type="ECO:0000256" key="4">
    <source>
        <dbReference type="ARBA" id="ARBA00022692"/>
    </source>
</evidence>
<reference evidence="10 11" key="1">
    <citation type="submission" date="2021-02" db="EMBL/GenBank/DDBJ databases">
        <title>Pan-genome distribution and transcriptional activeness of fungal secondary metabolism genes in Aspergillus section Fumigati.</title>
        <authorList>
            <person name="Takahashi H."/>
            <person name="Umemura M."/>
            <person name="Ninomiya A."/>
            <person name="Kusuya Y."/>
            <person name="Urayama S."/>
            <person name="Shimizu M."/>
            <person name="Watanabe A."/>
            <person name="Kamei K."/>
            <person name="Yaguchi T."/>
            <person name="Hagiwara D."/>
        </authorList>
    </citation>
    <scope>NUCLEOTIDE SEQUENCE [LARGE SCALE GENOMIC DNA]</scope>
    <source>
        <strain evidence="10 11">IFM 47045</strain>
    </source>
</reference>
<dbReference type="InterPro" id="IPR052221">
    <property type="entry name" value="SLC35F_Transporter"/>
</dbReference>
<dbReference type="PANTHER" id="PTHR14233:SF4">
    <property type="entry name" value="SOLUTE CARRIER FAMILY 35 MEMBER F2"/>
    <property type="match status" value="1"/>
</dbReference>
<dbReference type="PANTHER" id="PTHR14233">
    <property type="entry name" value="DUF914-RELATED"/>
    <property type="match status" value="1"/>
</dbReference>
<keyword evidence="3" id="KW-0813">Transport</keyword>
<dbReference type="Pfam" id="PF06027">
    <property type="entry name" value="SLC35F"/>
    <property type="match status" value="1"/>
</dbReference>
<feature type="transmembrane region" description="Helical" evidence="9">
    <location>
        <begin position="108"/>
        <end position="128"/>
    </location>
</feature>
<accession>A0A9P3F0H1</accession>
<feature type="region of interest" description="Disordered" evidence="8">
    <location>
        <begin position="1"/>
        <end position="51"/>
    </location>
</feature>
<dbReference type="InterPro" id="IPR009262">
    <property type="entry name" value="SLC35_F1/F2/F6"/>
</dbReference>
<name>A0A9P3F0H1_ASPVI</name>
<comment type="caution">
    <text evidence="10">The sequence shown here is derived from an EMBL/GenBank/DDBJ whole genome shotgun (WGS) entry which is preliminary data.</text>
</comment>
<dbReference type="RefSeq" id="XP_043123515.1">
    <property type="nucleotide sequence ID" value="XM_043267580.1"/>
</dbReference>
<dbReference type="Proteomes" id="UP000710440">
    <property type="component" value="Unassembled WGS sequence"/>
</dbReference>
<keyword evidence="6 9" id="KW-1133">Transmembrane helix</keyword>
<dbReference type="InterPro" id="IPR037185">
    <property type="entry name" value="EmrE-like"/>
</dbReference>
<dbReference type="GeneID" id="66932333"/>
<feature type="compositionally biased region" description="Acidic residues" evidence="8">
    <location>
        <begin position="36"/>
        <end position="47"/>
    </location>
</feature>
<feature type="transmembrane region" description="Helical" evidence="9">
    <location>
        <begin position="349"/>
        <end position="368"/>
    </location>
</feature>
<comment type="subcellular location">
    <subcellularLocation>
        <location evidence="1">Endoplasmic reticulum membrane</location>
        <topology evidence="1">Multi-pass membrane protein</topology>
    </subcellularLocation>
</comment>
<dbReference type="SUPFAM" id="SSF103481">
    <property type="entry name" value="Multidrug resistance efflux transporter EmrE"/>
    <property type="match status" value="1"/>
</dbReference>
<dbReference type="GO" id="GO:0022857">
    <property type="term" value="F:transmembrane transporter activity"/>
    <property type="evidence" value="ECO:0007669"/>
    <property type="project" value="InterPro"/>
</dbReference>
<feature type="transmembrane region" description="Helical" evidence="9">
    <location>
        <begin position="71"/>
        <end position="88"/>
    </location>
</feature>
<feature type="transmembrane region" description="Helical" evidence="9">
    <location>
        <begin position="323"/>
        <end position="343"/>
    </location>
</feature>
<keyword evidence="5" id="KW-0256">Endoplasmic reticulum</keyword>
<evidence type="ECO:0000313" key="10">
    <source>
        <dbReference type="EMBL" id="GIK00329.1"/>
    </source>
</evidence>
<feature type="transmembrane region" description="Helical" evidence="9">
    <location>
        <begin position="166"/>
        <end position="187"/>
    </location>
</feature>
<gene>
    <name evidence="10" type="ORF">Aspvir_004351</name>
</gene>
<evidence type="ECO:0000256" key="5">
    <source>
        <dbReference type="ARBA" id="ARBA00022824"/>
    </source>
</evidence>
<evidence type="ECO:0000256" key="2">
    <source>
        <dbReference type="ARBA" id="ARBA00007863"/>
    </source>
</evidence>
<dbReference type="OrthoDB" id="429955at2759"/>
<feature type="transmembrane region" description="Helical" evidence="9">
    <location>
        <begin position="194"/>
        <end position="212"/>
    </location>
</feature>
<evidence type="ECO:0000256" key="3">
    <source>
        <dbReference type="ARBA" id="ARBA00022448"/>
    </source>
</evidence>
<dbReference type="EMBL" id="BOPL01000002">
    <property type="protein sequence ID" value="GIK00329.1"/>
    <property type="molecule type" value="Genomic_DNA"/>
</dbReference>
<evidence type="ECO:0008006" key="12">
    <source>
        <dbReference type="Google" id="ProtNLM"/>
    </source>
</evidence>
<evidence type="ECO:0000256" key="6">
    <source>
        <dbReference type="ARBA" id="ARBA00022989"/>
    </source>
</evidence>
<organism evidence="10 11">
    <name type="scientific">Aspergillus viridinutans</name>
    <dbReference type="NCBI Taxonomy" id="75553"/>
    <lineage>
        <taxon>Eukaryota</taxon>
        <taxon>Fungi</taxon>
        <taxon>Dikarya</taxon>
        <taxon>Ascomycota</taxon>
        <taxon>Pezizomycotina</taxon>
        <taxon>Eurotiomycetes</taxon>
        <taxon>Eurotiomycetidae</taxon>
        <taxon>Eurotiales</taxon>
        <taxon>Aspergillaceae</taxon>
        <taxon>Aspergillus</taxon>
        <taxon>Aspergillus subgen. Fumigati</taxon>
    </lineage>
</organism>
<feature type="transmembrane region" description="Helical" evidence="9">
    <location>
        <begin position="298"/>
        <end position="316"/>
    </location>
</feature>
<dbReference type="GO" id="GO:0016020">
    <property type="term" value="C:membrane"/>
    <property type="evidence" value="ECO:0007669"/>
    <property type="project" value="UniProtKB-SubCell"/>
</dbReference>
<feature type="transmembrane region" description="Helical" evidence="9">
    <location>
        <begin position="140"/>
        <end position="160"/>
    </location>
</feature>
<evidence type="ECO:0000256" key="1">
    <source>
        <dbReference type="ARBA" id="ARBA00004477"/>
    </source>
</evidence>
<evidence type="ECO:0000256" key="7">
    <source>
        <dbReference type="ARBA" id="ARBA00023136"/>
    </source>
</evidence>